<dbReference type="RefSeq" id="WP_211532398.1">
    <property type="nucleotide sequence ID" value="NZ_CP058560.1"/>
</dbReference>
<evidence type="ECO:0000313" key="5">
    <source>
        <dbReference type="Proteomes" id="UP000681041"/>
    </source>
</evidence>
<protein>
    <submittedName>
        <fullName evidence="4">TOBE domain-containing protein</fullName>
    </submittedName>
</protein>
<dbReference type="GO" id="GO:0005886">
    <property type="term" value="C:plasma membrane"/>
    <property type="evidence" value="ECO:0007669"/>
    <property type="project" value="UniProtKB-SubCell"/>
</dbReference>
<dbReference type="InterPro" id="IPR005116">
    <property type="entry name" value="Transp-assoc_OB_typ1"/>
</dbReference>
<dbReference type="Proteomes" id="UP000681041">
    <property type="component" value="Chromosome"/>
</dbReference>
<keyword evidence="2" id="KW-0500">Molybdenum</keyword>
<dbReference type="InterPro" id="IPR036390">
    <property type="entry name" value="WH_DNA-bd_sf"/>
</dbReference>
<dbReference type="PANTHER" id="PTHR30432">
    <property type="entry name" value="TRANSCRIPTIONAL REGULATOR MODE"/>
    <property type="match status" value="1"/>
</dbReference>
<evidence type="ECO:0000256" key="2">
    <source>
        <dbReference type="ARBA" id="ARBA00022505"/>
    </source>
</evidence>
<dbReference type="OrthoDB" id="70912at2157"/>
<dbReference type="Gene3D" id="2.40.50.100">
    <property type="match status" value="1"/>
</dbReference>
<evidence type="ECO:0000313" key="4">
    <source>
        <dbReference type="EMBL" id="QUH23443.1"/>
    </source>
</evidence>
<comment type="subcellular location">
    <subcellularLocation>
        <location evidence="1">Cell membrane</location>
        <topology evidence="1">Peripheral membrane protein</topology>
    </subcellularLocation>
</comment>
<gene>
    <name evidence="4" type="ORF">HYG87_06550</name>
</gene>
<keyword evidence="5" id="KW-1185">Reference proteome</keyword>
<dbReference type="SUPFAM" id="SSF50331">
    <property type="entry name" value="MOP-like"/>
    <property type="match status" value="1"/>
</dbReference>
<dbReference type="SUPFAM" id="SSF46785">
    <property type="entry name" value="Winged helix' DNA-binding domain"/>
    <property type="match status" value="1"/>
</dbReference>
<sequence length="231" mass="25910">MANVRDQPEYQLEIDNHYLLIDDKKFNLLKKIDSCGSIRQASQQTQVPYRTALKYIEIMEKVVGSPVVHTQRGGKGGGGASQLAPTGKLIIKEYQKLNEILQKHSHLNEIEGHIITRDEENQVMGMQVGNHEVMLPLSDDLKIGDQALILLSPEDIFIMLELQESSVRNILPGKIVGMELKNKMVRIKLDLGNNVALLVDITPYSWEKLNLDLGSQVFAGFKATSPRVIKI</sequence>
<dbReference type="PROSITE" id="PS51866">
    <property type="entry name" value="MOP"/>
    <property type="match status" value="1"/>
</dbReference>
<feature type="domain" description="Mop" evidence="3">
    <location>
        <begin position="164"/>
        <end position="230"/>
    </location>
</feature>
<dbReference type="InterPro" id="IPR008995">
    <property type="entry name" value="Mo/tungstate-bd_C_term_dom"/>
</dbReference>
<evidence type="ECO:0000256" key="1">
    <source>
        <dbReference type="ARBA" id="ARBA00004202"/>
    </source>
</evidence>
<proteinExistence type="predicted"/>
<dbReference type="InterPro" id="IPR036388">
    <property type="entry name" value="WH-like_DNA-bd_sf"/>
</dbReference>
<organism evidence="4 5">
    <name type="scientific">Methanobacterium alkalithermotolerans</name>
    <dbReference type="NCBI Taxonomy" id="2731220"/>
    <lineage>
        <taxon>Archaea</taxon>
        <taxon>Methanobacteriati</taxon>
        <taxon>Methanobacteriota</taxon>
        <taxon>Methanomada group</taxon>
        <taxon>Methanobacteria</taxon>
        <taxon>Methanobacteriales</taxon>
        <taxon>Methanobacteriaceae</taxon>
        <taxon>Methanobacterium</taxon>
    </lineage>
</organism>
<dbReference type="PANTHER" id="PTHR30432:SF1">
    <property type="entry name" value="DNA-BINDING TRANSCRIPTIONAL DUAL REGULATOR MODE"/>
    <property type="match status" value="1"/>
</dbReference>
<dbReference type="Pfam" id="PF03459">
    <property type="entry name" value="TOBE"/>
    <property type="match status" value="1"/>
</dbReference>
<dbReference type="Gene3D" id="1.10.10.10">
    <property type="entry name" value="Winged helix-like DNA-binding domain superfamily/Winged helix DNA-binding domain"/>
    <property type="match status" value="1"/>
</dbReference>
<dbReference type="AlphaFoldDB" id="A0A8T8K8K3"/>
<dbReference type="EMBL" id="CP058560">
    <property type="protein sequence ID" value="QUH23443.1"/>
    <property type="molecule type" value="Genomic_DNA"/>
</dbReference>
<accession>A0A8T8K8K3</accession>
<dbReference type="InterPro" id="IPR051815">
    <property type="entry name" value="Molybdate_resp_trans_reg"/>
</dbReference>
<name>A0A8T8K8K3_9EURY</name>
<reference evidence="4" key="1">
    <citation type="submission" date="2020-07" db="EMBL/GenBank/DDBJ databases">
        <title>Methanobacterium. sp. MethCan genome.</title>
        <authorList>
            <person name="Postec A."/>
            <person name="Quemeneur M."/>
        </authorList>
    </citation>
    <scope>NUCLEOTIDE SEQUENCE</scope>
    <source>
        <strain evidence="4">MethCAN</strain>
    </source>
</reference>
<dbReference type="GO" id="GO:0015689">
    <property type="term" value="P:molybdate ion transport"/>
    <property type="evidence" value="ECO:0007669"/>
    <property type="project" value="InterPro"/>
</dbReference>
<evidence type="ECO:0000259" key="3">
    <source>
        <dbReference type="PROSITE" id="PS51866"/>
    </source>
</evidence>
<dbReference type="InterPro" id="IPR004606">
    <property type="entry name" value="Mop_domain"/>
</dbReference>
<dbReference type="GeneID" id="64820408"/>
<dbReference type="KEGG" id="meme:HYG87_06550"/>